<proteinExistence type="predicted"/>
<dbReference type="PANTHER" id="PTHR12121:SF98">
    <property type="entry name" value="ENDONUCLEASE_EXONUCLEASE_PHOSPHATASE DOMAIN-CONTAINING PROTEIN"/>
    <property type="match status" value="1"/>
</dbReference>
<organism evidence="1 2">
    <name type="scientific">Batillaria attramentaria</name>
    <dbReference type="NCBI Taxonomy" id="370345"/>
    <lineage>
        <taxon>Eukaryota</taxon>
        <taxon>Metazoa</taxon>
        <taxon>Spiralia</taxon>
        <taxon>Lophotrochozoa</taxon>
        <taxon>Mollusca</taxon>
        <taxon>Gastropoda</taxon>
        <taxon>Caenogastropoda</taxon>
        <taxon>Sorbeoconcha</taxon>
        <taxon>Cerithioidea</taxon>
        <taxon>Batillariidae</taxon>
        <taxon>Batillaria</taxon>
    </lineage>
</organism>
<dbReference type="EMBL" id="JACVVK020000380">
    <property type="protein sequence ID" value="KAK7476265.1"/>
    <property type="molecule type" value="Genomic_DNA"/>
</dbReference>
<dbReference type="InterPro" id="IPR036691">
    <property type="entry name" value="Endo/exonu/phosph_ase_sf"/>
</dbReference>
<dbReference type="SUPFAM" id="SSF56219">
    <property type="entry name" value="DNase I-like"/>
    <property type="match status" value="1"/>
</dbReference>
<name>A0ABD0JNP0_9CAEN</name>
<dbReference type="PANTHER" id="PTHR12121">
    <property type="entry name" value="CARBON CATABOLITE REPRESSOR PROTEIN 4"/>
    <property type="match status" value="1"/>
</dbReference>
<dbReference type="Gene3D" id="3.60.10.10">
    <property type="entry name" value="Endonuclease/exonuclease/phosphatase"/>
    <property type="match status" value="1"/>
</dbReference>
<dbReference type="InterPro" id="IPR050410">
    <property type="entry name" value="CCR4/nocturin_mRNA_transcr"/>
</dbReference>
<gene>
    <name evidence="1" type="ORF">BaRGS_00032458</name>
</gene>
<dbReference type="AlphaFoldDB" id="A0ABD0JNP0"/>
<sequence>MSFTRMRLGTAWLCRERSQPWTCFTDRTWILDYVFFSSQTLQAMGVLQVVDKDVIQQTGGLPSKSFPSDHLPLKANLALTM</sequence>
<evidence type="ECO:0000313" key="1">
    <source>
        <dbReference type="EMBL" id="KAK7476265.1"/>
    </source>
</evidence>
<protein>
    <recommendedName>
        <fullName evidence="3">Endonuclease/exonuclease/phosphatase domain-containing protein</fullName>
    </recommendedName>
</protein>
<keyword evidence="2" id="KW-1185">Reference proteome</keyword>
<dbReference type="Proteomes" id="UP001519460">
    <property type="component" value="Unassembled WGS sequence"/>
</dbReference>
<accession>A0ABD0JNP0</accession>
<reference evidence="1 2" key="1">
    <citation type="journal article" date="2023" name="Sci. Data">
        <title>Genome assembly of the Korean intertidal mud-creeper Batillaria attramentaria.</title>
        <authorList>
            <person name="Patra A.K."/>
            <person name="Ho P.T."/>
            <person name="Jun S."/>
            <person name="Lee S.J."/>
            <person name="Kim Y."/>
            <person name="Won Y.J."/>
        </authorList>
    </citation>
    <scope>NUCLEOTIDE SEQUENCE [LARGE SCALE GENOMIC DNA]</scope>
    <source>
        <strain evidence="1">Wonlab-2016</strain>
    </source>
</reference>
<comment type="caution">
    <text evidence="1">The sequence shown here is derived from an EMBL/GenBank/DDBJ whole genome shotgun (WGS) entry which is preliminary data.</text>
</comment>
<evidence type="ECO:0008006" key="3">
    <source>
        <dbReference type="Google" id="ProtNLM"/>
    </source>
</evidence>
<evidence type="ECO:0000313" key="2">
    <source>
        <dbReference type="Proteomes" id="UP001519460"/>
    </source>
</evidence>